<comment type="caution">
    <text evidence="3">The sequence shown here is derived from an EMBL/GenBank/DDBJ whole genome shotgun (WGS) entry which is preliminary data.</text>
</comment>
<protein>
    <recommendedName>
        <fullName evidence="2">DUF659 domain-containing protein</fullName>
    </recommendedName>
</protein>
<evidence type="ECO:0000313" key="3">
    <source>
        <dbReference type="EMBL" id="GAU10024.1"/>
    </source>
</evidence>
<gene>
    <name evidence="3" type="ORF">TSUD_371930</name>
</gene>
<dbReference type="Proteomes" id="UP000242715">
    <property type="component" value="Unassembled WGS sequence"/>
</dbReference>
<reference evidence="4" key="1">
    <citation type="journal article" date="2017" name="Front. Plant Sci.">
        <title>Climate Clever Clovers: New Paradigm to Reduce the Environmental Footprint of Ruminants by Breeding Low Methanogenic Forages Utilizing Haplotype Variation.</title>
        <authorList>
            <person name="Kaur P."/>
            <person name="Appels R."/>
            <person name="Bayer P.E."/>
            <person name="Keeble-Gagnere G."/>
            <person name="Wang J."/>
            <person name="Hirakawa H."/>
            <person name="Shirasawa K."/>
            <person name="Vercoe P."/>
            <person name="Stefanova K."/>
            <person name="Durmic Z."/>
            <person name="Nichols P."/>
            <person name="Revell C."/>
            <person name="Isobe S.N."/>
            <person name="Edwards D."/>
            <person name="Erskine W."/>
        </authorList>
    </citation>
    <scope>NUCLEOTIDE SEQUENCE [LARGE SCALE GENOMIC DNA]</scope>
    <source>
        <strain evidence="4">cv. Daliak</strain>
    </source>
</reference>
<feature type="region of interest" description="Disordered" evidence="1">
    <location>
        <begin position="16"/>
        <end position="46"/>
    </location>
</feature>
<dbReference type="SUPFAM" id="SSF53098">
    <property type="entry name" value="Ribonuclease H-like"/>
    <property type="match status" value="1"/>
</dbReference>
<dbReference type="OrthoDB" id="1935289at2759"/>
<proteinExistence type="predicted"/>
<dbReference type="Pfam" id="PF04937">
    <property type="entry name" value="DUF659"/>
    <property type="match status" value="1"/>
</dbReference>
<keyword evidence="4" id="KW-1185">Reference proteome</keyword>
<feature type="domain" description="DUF659" evidence="2">
    <location>
        <begin position="175"/>
        <end position="322"/>
    </location>
</feature>
<dbReference type="PANTHER" id="PTHR32166:SF122">
    <property type="entry name" value="OS09G0499600 PROTEIN"/>
    <property type="match status" value="1"/>
</dbReference>
<dbReference type="EMBL" id="BCLP01033123">
    <property type="protein sequence ID" value="GAU10024.1"/>
    <property type="molecule type" value="Genomic_DNA"/>
</dbReference>
<dbReference type="PANTHER" id="PTHR32166">
    <property type="entry name" value="OSJNBA0013A04.12 PROTEIN"/>
    <property type="match status" value="1"/>
</dbReference>
<dbReference type="InterPro" id="IPR007021">
    <property type="entry name" value="DUF659"/>
</dbReference>
<evidence type="ECO:0000313" key="4">
    <source>
        <dbReference type="Proteomes" id="UP000242715"/>
    </source>
</evidence>
<accession>A0A1B5Z7E7</accession>
<name>A0A1B5Z7E7_TRISU</name>
<dbReference type="InterPro" id="IPR012337">
    <property type="entry name" value="RNaseH-like_sf"/>
</dbReference>
<organism evidence="3 4">
    <name type="scientific">Trifolium subterraneum</name>
    <name type="common">Subterranean clover</name>
    <dbReference type="NCBI Taxonomy" id="3900"/>
    <lineage>
        <taxon>Eukaryota</taxon>
        <taxon>Viridiplantae</taxon>
        <taxon>Streptophyta</taxon>
        <taxon>Embryophyta</taxon>
        <taxon>Tracheophyta</taxon>
        <taxon>Spermatophyta</taxon>
        <taxon>Magnoliopsida</taxon>
        <taxon>eudicotyledons</taxon>
        <taxon>Gunneridae</taxon>
        <taxon>Pentapetalae</taxon>
        <taxon>rosids</taxon>
        <taxon>fabids</taxon>
        <taxon>Fabales</taxon>
        <taxon>Fabaceae</taxon>
        <taxon>Papilionoideae</taxon>
        <taxon>50 kb inversion clade</taxon>
        <taxon>NPAAA clade</taxon>
        <taxon>Hologalegina</taxon>
        <taxon>IRL clade</taxon>
        <taxon>Trifolieae</taxon>
        <taxon>Trifolium</taxon>
    </lineage>
</organism>
<sequence>MASSSGVGTLANDALTAPATIAPRQKTRPKNAPGSRTDVAWKHGVADPTNPRKIQCKYCQKWVIGGVCRQKHHLARTSKDVEPCMSVPDEIKREMLLICARLQENLIKKIEAMVDEEKSEVGEKRVNTNNSGNIFKKRCLSSQPTINAMLKKARSEEFPVMCDMISRHGNGFKPPSYHDLRVKLLNQEVKLTNDALEEHRKEWRKTGCTIMSDGWTGRRRITILNFLVNSPKGIVFLKSVDASNICKTADKIFEMIDAVVEEVGEDNVIQVVTNNAANYKAASEMLMRKRSKLYWTPCAAHCLDLMLEDLEKIPVHGETIPKGATRFATSYLTLGCLYENKEALIRMFTSKELKSNKCSKLRDGKAIEDVVLDNGLAWIILDWKQIIFIDFNHIEEERVILKILL</sequence>
<dbReference type="AlphaFoldDB" id="A0A1B5Z7E7"/>
<evidence type="ECO:0000259" key="2">
    <source>
        <dbReference type="Pfam" id="PF04937"/>
    </source>
</evidence>
<evidence type="ECO:0000256" key="1">
    <source>
        <dbReference type="SAM" id="MobiDB-lite"/>
    </source>
</evidence>